<organism evidence="1 2">
    <name type="scientific">Thalassomonas viridans</name>
    <dbReference type="NCBI Taxonomy" id="137584"/>
    <lineage>
        <taxon>Bacteria</taxon>
        <taxon>Pseudomonadati</taxon>
        <taxon>Pseudomonadota</taxon>
        <taxon>Gammaproteobacteria</taxon>
        <taxon>Alteromonadales</taxon>
        <taxon>Colwelliaceae</taxon>
        <taxon>Thalassomonas</taxon>
    </lineage>
</organism>
<reference evidence="1 2" key="2">
    <citation type="journal article" date="2022" name="Mar. Drugs">
        <title>Bioassay-Guided Fractionation Leads to the Detection of Cholic Acid Generated by the Rare Thalassomonas sp.</title>
        <authorList>
            <person name="Pheiffer F."/>
            <person name="Schneider Y.K."/>
            <person name="Hansen E.H."/>
            <person name="Andersen J.H."/>
            <person name="Isaksson J."/>
            <person name="Busche T."/>
            <person name="R C."/>
            <person name="Kalinowski J."/>
            <person name="Zyl L.V."/>
            <person name="Trindade M."/>
        </authorList>
    </citation>
    <scope>NUCLEOTIDE SEQUENCE [LARGE SCALE GENOMIC DNA]</scope>
    <source>
        <strain evidence="1 2">XOM25</strain>
    </source>
</reference>
<evidence type="ECO:0000313" key="1">
    <source>
        <dbReference type="EMBL" id="WDE06520.1"/>
    </source>
</evidence>
<dbReference type="Proteomes" id="UP000032352">
    <property type="component" value="Chromosome"/>
</dbReference>
<gene>
    <name evidence="1" type="ORF">SG34_006260</name>
</gene>
<protein>
    <submittedName>
        <fullName evidence="1">Transporter substrate-binding domain-containing protein</fullName>
    </submittedName>
</protein>
<proteinExistence type="predicted"/>
<evidence type="ECO:0000313" key="2">
    <source>
        <dbReference type="Proteomes" id="UP000032352"/>
    </source>
</evidence>
<sequence length="254" mass="28608">MKKLIREIKKAVFLLLLLVGQAWADTVYLASLSWPPYSGEELKQQGSSVAVARAAFEAMGHELVVDFYPWSRSVKLAADANSKYAGYFPEYHYSTSQFAFSDAMGQGPLGLLEKSRSPLAWSKISDLQRYQLGVVRDYVNTAEIDLLIAKGVLQVQAAISDELNIKKVNAGRIDGAIIDVNVFHYLLRQEEQHKVLKEQLQINNRLLANKKLYVAFKKNHQSARWLAIYNQGLARINVQEIMEGYLLSMAGDEP</sequence>
<dbReference type="PANTHER" id="PTHR38834">
    <property type="entry name" value="PERIPLASMIC SUBSTRATE BINDING PROTEIN FAMILY 3"/>
    <property type="match status" value="1"/>
</dbReference>
<dbReference type="AlphaFoldDB" id="A0AAE9Z4J2"/>
<dbReference type="Gene3D" id="3.40.190.10">
    <property type="entry name" value="Periplasmic binding protein-like II"/>
    <property type="match status" value="2"/>
</dbReference>
<dbReference type="KEGG" id="tvd:SG34_006260"/>
<dbReference type="SUPFAM" id="SSF53850">
    <property type="entry name" value="Periplasmic binding protein-like II"/>
    <property type="match status" value="1"/>
</dbReference>
<reference evidence="1 2" key="1">
    <citation type="journal article" date="2015" name="Genome Announc.">
        <title>Draft Genome Sequences of Marine Isolates of Thalassomonas viridans and Thalassomonas actiniarum.</title>
        <authorList>
            <person name="Olonade I."/>
            <person name="van Zyl L.J."/>
            <person name="Trindade M."/>
        </authorList>
    </citation>
    <scope>NUCLEOTIDE SEQUENCE [LARGE SCALE GENOMIC DNA]</scope>
    <source>
        <strain evidence="1 2">XOM25</strain>
    </source>
</reference>
<dbReference type="EMBL" id="CP059733">
    <property type="protein sequence ID" value="WDE06520.1"/>
    <property type="molecule type" value="Genomic_DNA"/>
</dbReference>
<dbReference type="PANTHER" id="PTHR38834:SF3">
    <property type="entry name" value="SOLUTE-BINDING PROTEIN FAMILY 3_N-TERMINAL DOMAIN-CONTAINING PROTEIN"/>
    <property type="match status" value="1"/>
</dbReference>
<dbReference type="RefSeq" id="WP_044839483.1">
    <property type="nucleotide sequence ID" value="NZ_CP059733.1"/>
</dbReference>
<accession>A0AAE9Z4J2</accession>
<keyword evidence="2" id="KW-1185">Reference proteome</keyword>
<name>A0AAE9Z4J2_9GAMM</name>